<keyword evidence="2" id="KW-1185">Reference proteome</keyword>
<organism evidence="1 2">
    <name type="scientific">Actinoplanes oblitus</name>
    <dbReference type="NCBI Taxonomy" id="3040509"/>
    <lineage>
        <taxon>Bacteria</taxon>
        <taxon>Bacillati</taxon>
        <taxon>Actinomycetota</taxon>
        <taxon>Actinomycetes</taxon>
        <taxon>Micromonosporales</taxon>
        <taxon>Micromonosporaceae</taxon>
        <taxon>Actinoplanes</taxon>
    </lineage>
</organism>
<name>A0ABY8WQN1_9ACTN</name>
<dbReference type="EMBL" id="CP126980">
    <property type="protein sequence ID" value="WIM98624.1"/>
    <property type="molecule type" value="Genomic_DNA"/>
</dbReference>
<dbReference type="Proteomes" id="UP001240150">
    <property type="component" value="Chromosome"/>
</dbReference>
<proteinExistence type="predicted"/>
<evidence type="ECO:0008006" key="3">
    <source>
        <dbReference type="Google" id="ProtNLM"/>
    </source>
</evidence>
<reference evidence="1 2" key="1">
    <citation type="submission" date="2023-06" db="EMBL/GenBank/DDBJ databases">
        <authorList>
            <person name="Yushchuk O."/>
            <person name="Binda E."/>
            <person name="Ruckert-Reed C."/>
            <person name="Fedorenko V."/>
            <person name="Kalinowski J."/>
            <person name="Marinelli F."/>
        </authorList>
    </citation>
    <scope>NUCLEOTIDE SEQUENCE [LARGE SCALE GENOMIC DNA]</scope>
    <source>
        <strain evidence="1 2">NRRL 3884</strain>
    </source>
</reference>
<protein>
    <recommendedName>
        <fullName evidence="3">DUF3558 domain-containing protein</fullName>
    </recommendedName>
</protein>
<gene>
    <name evidence="1" type="ORF">ACTOB_002228</name>
</gene>
<sequence>MLTALTVGLLLVAVGCSSDDDGTSSPNSVGNPTTGSAVVKAPVFDKDMPDKDICGIFTKEDFEKLQMTTIETKVQTFRMHPKARGVTCEFAVFDNVSIGVFPDVAVAKAGMKDLSNLANTTAEAISVPGADEASFGTSTLQQGYYSLVSRRGKLMVFVNMEPKINGFSADEARTAATALTQIVYERAPKLA</sequence>
<evidence type="ECO:0000313" key="2">
    <source>
        <dbReference type="Proteomes" id="UP001240150"/>
    </source>
</evidence>
<dbReference type="RefSeq" id="WP_284920005.1">
    <property type="nucleotide sequence ID" value="NZ_CP126980.1"/>
</dbReference>
<evidence type="ECO:0000313" key="1">
    <source>
        <dbReference type="EMBL" id="WIM98624.1"/>
    </source>
</evidence>
<accession>A0ABY8WQN1</accession>